<evidence type="ECO:0000313" key="6">
    <source>
        <dbReference type="Proteomes" id="UP000887577"/>
    </source>
</evidence>
<dbReference type="AlphaFoldDB" id="A0A914YTA3"/>
<protein>
    <submittedName>
        <fullName evidence="7">AN1-type domain-containing protein</fullName>
    </submittedName>
</protein>
<dbReference type="InterPro" id="IPR035896">
    <property type="entry name" value="AN1-like_Znf"/>
</dbReference>
<organism evidence="6 7">
    <name type="scientific">Panagrolaimus superbus</name>
    <dbReference type="NCBI Taxonomy" id="310955"/>
    <lineage>
        <taxon>Eukaryota</taxon>
        <taxon>Metazoa</taxon>
        <taxon>Ecdysozoa</taxon>
        <taxon>Nematoda</taxon>
        <taxon>Chromadorea</taxon>
        <taxon>Rhabditida</taxon>
        <taxon>Tylenchina</taxon>
        <taxon>Panagrolaimomorpha</taxon>
        <taxon>Panagrolaimoidea</taxon>
        <taxon>Panagrolaimidae</taxon>
        <taxon>Panagrolaimus</taxon>
    </lineage>
</organism>
<evidence type="ECO:0000259" key="5">
    <source>
        <dbReference type="PROSITE" id="PS51039"/>
    </source>
</evidence>
<evidence type="ECO:0000256" key="2">
    <source>
        <dbReference type="ARBA" id="ARBA00022771"/>
    </source>
</evidence>
<dbReference type="GO" id="GO:0005737">
    <property type="term" value="C:cytoplasm"/>
    <property type="evidence" value="ECO:0007669"/>
    <property type="project" value="TreeGrafter"/>
</dbReference>
<dbReference type="PROSITE" id="PS51039">
    <property type="entry name" value="ZF_AN1"/>
    <property type="match status" value="1"/>
</dbReference>
<dbReference type="Gene3D" id="4.10.1110.10">
    <property type="entry name" value="AN1-like Zinc finger"/>
    <property type="match status" value="2"/>
</dbReference>
<dbReference type="GO" id="GO:0008270">
    <property type="term" value="F:zinc ion binding"/>
    <property type="evidence" value="ECO:0007669"/>
    <property type="project" value="UniProtKB-KW"/>
</dbReference>
<keyword evidence="6" id="KW-1185">Reference proteome</keyword>
<evidence type="ECO:0000256" key="4">
    <source>
        <dbReference type="PROSITE-ProRule" id="PRU00449"/>
    </source>
</evidence>
<dbReference type="WBParaSite" id="PSU_v2.g2896.t1">
    <property type="protein sequence ID" value="PSU_v2.g2896.t1"/>
    <property type="gene ID" value="PSU_v2.g2896"/>
</dbReference>
<keyword evidence="2 4" id="KW-0863">Zinc-finger</keyword>
<dbReference type="PANTHER" id="PTHR14677:SF20">
    <property type="entry name" value="ZINC FINGER AN1-TYPE CONTAINING 2A-RELATED"/>
    <property type="match status" value="1"/>
</dbReference>
<dbReference type="PANTHER" id="PTHR14677">
    <property type="entry name" value="ARSENITE INDUCUBLE RNA ASSOCIATED PROTEIN AIP-1-RELATED"/>
    <property type="match status" value="1"/>
</dbReference>
<evidence type="ECO:0000256" key="1">
    <source>
        <dbReference type="ARBA" id="ARBA00022723"/>
    </source>
</evidence>
<proteinExistence type="predicted"/>
<keyword evidence="1" id="KW-0479">Metal-binding</keyword>
<dbReference type="Proteomes" id="UP000887577">
    <property type="component" value="Unplaced"/>
</dbReference>
<dbReference type="SUPFAM" id="SSF118310">
    <property type="entry name" value="AN1-like Zinc finger"/>
    <property type="match status" value="2"/>
</dbReference>
<sequence length="234" mass="26467">MAEFPDLGQHCSLESCNRLDYMPFQCQKCEKAFCGDHRFNHGCDVKEDRKVDLKDGGGTFALYAVCSAKGCHEKSFDSIRCSKCENNFCNKHRNYEDHGCIEEKTKSAVLPKPCAILTKPGVKYEPIKMQGQHLSRMKKIILAKMKMKLSDIYPLTVQVGLNITLQNGDIYVVVVPKTWTVNRIMPVVMEQCNLDPNNLDGAKLLRVSDPGEMDYSEPLSKYVTEDGAEFTLNR</sequence>
<name>A0A914YTA3_9BILA</name>
<keyword evidence="3" id="KW-0862">Zinc</keyword>
<feature type="domain" description="AN1-type" evidence="5">
    <location>
        <begin position="5"/>
        <end position="53"/>
    </location>
</feature>
<evidence type="ECO:0000313" key="7">
    <source>
        <dbReference type="WBParaSite" id="PSU_v2.g2896.t1"/>
    </source>
</evidence>
<accession>A0A914YTA3</accession>
<evidence type="ECO:0000256" key="3">
    <source>
        <dbReference type="ARBA" id="ARBA00022833"/>
    </source>
</evidence>
<reference evidence="7" key="1">
    <citation type="submission" date="2022-11" db="UniProtKB">
        <authorList>
            <consortium name="WormBaseParasite"/>
        </authorList>
    </citation>
    <scope>IDENTIFICATION</scope>
</reference>
<dbReference type="Pfam" id="PF01428">
    <property type="entry name" value="zf-AN1"/>
    <property type="match status" value="2"/>
</dbReference>
<dbReference type="InterPro" id="IPR000058">
    <property type="entry name" value="Znf_AN1"/>
</dbReference>
<dbReference type="SMART" id="SM00154">
    <property type="entry name" value="ZnF_AN1"/>
    <property type="match status" value="2"/>
</dbReference>